<dbReference type="Gene3D" id="1.10.10.10">
    <property type="entry name" value="Winged helix-like DNA-binding domain superfamily/Winged helix DNA-binding domain"/>
    <property type="match status" value="1"/>
</dbReference>
<dbReference type="Gene3D" id="3.40.190.290">
    <property type="match status" value="1"/>
</dbReference>
<dbReference type="AlphaFoldDB" id="A0A4Z0W6F3"/>
<sequence length="301" mass="32542">MSTLNLNDLEVFVQVVDHGGFTAASRKLGVPKSTLSKRIKELEQQAGVRLIHRTSRSFTVTELGQSLYRHASAMLIEAEAAENVVFGRLAEPSGTVRVTASIPTAQHFLAPLLPEVAAAYPKIRVALHITDGFVDIVQEGIDIAIRDHMNPLPDSGLVQRRLCTDPFWLVASAAYLAQLGSIRQPSDLENAEGLFPAPGDTGWTLSNSGRETQTVTLPARYYANETTPLLEAAKAGLGITCLPSRLCSQAVTAGHLTRVLPDWTAGKITSTLLMPHRRGQLPSVRVVADLIIQQLGDQPSE</sequence>
<dbReference type="InterPro" id="IPR000847">
    <property type="entry name" value="LysR_HTH_N"/>
</dbReference>
<comment type="caution">
    <text evidence="6">The sequence shown here is derived from an EMBL/GenBank/DDBJ whole genome shotgun (WGS) entry which is preliminary data.</text>
</comment>
<dbReference type="PANTHER" id="PTHR30537">
    <property type="entry name" value="HTH-TYPE TRANSCRIPTIONAL REGULATOR"/>
    <property type="match status" value="1"/>
</dbReference>
<dbReference type="Pfam" id="PF03466">
    <property type="entry name" value="LysR_substrate"/>
    <property type="match status" value="1"/>
</dbReference>
<reference evidence="6 7" key="1">
    <citation type="submission" date="2019-04" db="EMBL/GenBank/DDBJ databases">
        <title>Natronospirillum operosus gen. nov., sp. nov., a haloalkaliphilic satellite isolated from decaying biomass of laboratory culture of cyanobacterium Geitlerinema sp. and proposal of Natronospirillaceae fam. nov. and Saccharospirillaceae fam. nov.</title>
        <authorList>
            <person name="Kevbrin V."/>
            <person name="Boltyanskaya Y."/>
            <person name="Koziaeva V."/>
            <person name="Grouzdev D.S."/>
            <person name="Park M."/>
            <person name="Cho J."/>
        </authorList>
    </citation>
    <scope>NUCLEOTIDE SEQUENCE [LARGE SCALE GENOMIC DNA]</scope>
    <source>
        <strain evidence="6 7">G-116</strain>
    </source>
</reference>
<dbReference type="PANTHER" id="PTHR30537:SF31">
    <property type="entry name" value="TRANSCRIPTIONAL REGULATOR, LYSR FAMILY"/>
    <property type="match status" value="1"/>
</dbReference>
<feature type="domain" description="HTH lysR-type" evidence="5">
    <location>
        <begin position="4"/>
        <end position="61"/>
    </location>
</feature>
<dbReference type="SUPFAM" id="SSF53850">
    <property type="entry name" value="Periplasmic binding protein-like II"/>
    <property type="match status" value="1"/>
</dbReference>
<dbReference type="InterPro" id="IPR036388">
    <property type="entry name" value="WH-like_DNA-bd_sf"/>
</dbReference>
<evidence type="ECO:0000313" key="6">
    <source>
        <dbReference type="EMBL" id="TGG91713.1"/>
    </source>
</evidence>
<evidence type="ECO:0000259" key="5">
    <source>
        <dbReference type="PROSITE" id="PS50931"/>
    </source>
</evidence>
<keyword evidence="3" id="KW-0238">DNA-binding</keyword>
<evidence type="ECO:0000313" key="7">
    <source>
        <dbReference type="Proteomes" id="UP000297475"/>
    </source>
</evidence>
<comment type="similarity">
    <text evidence="1">Belongs to the LysR transcriptional regulatory family.</text>
</comment>
<dbReference type="SUPFAM" id="SSF46785">
    <property type="entry name" value="Winged helix' DNA-binding domain"/>
    <property type="match status" value="1"/>
</dbReference>
<dbReference type="PROSITE" id="PS50931">
    <property type="entry name" value="HTH_LYSR"/>
    <property type="match status" value="1"/>
</dbReference>
<dbReference type="EMBL" id="SRMF01000007">
    <property type="protein sequence ID" value="TGG91713.1"/>
    <property type="molecule type" value="Genomic_DNA"/>
</dbReference>
<dbReference type="InterPro" id="IPR005119">
    <property type="entry name" value="LysR_subst-bd"/>
</dbReference>
<dbReference type="Proteomes" id="UP000297475">
    <property type="component" value="Unassembled WGS sequence"/>
</dbReference>
<protein>
    <submittedName>
        <fullName evidence="6">LysR family transcriptional regulator</fullName>
    </submittedName>
</protein>
<accession>A0A4Z0W6F3</accession>
<dbReference type="FunFam" id="1.10.10.10:FF:000001">
    <property type="entry name" value="LysR family transcriptional regulator"/>
    <property type="match status" value="1"/>
</dbReference>
<name>A0A4Z0W6F3_9GAMM</name>
<proteinExistence type="inferred from homology"/>
<evidence type="ECO:0000256" key="2">
    <source>
        <dbReference type="ARBA" id="ARBA00023015"/>
    </source>
</evidence>
<dbReference type="InterPro" id="IPR036390">
    <property type="entry name" value="WH_DNA-bd_sf"/>
</dbReference>
<organism evidence="6 7">
    <name type="scientific">Natronospirillum operosum</name>
    <dbReference type="NCBI Taxonomy" id="2759953"/>
    <lineage>
        <taxon>Bacteria</taxon>
        <taxon>Pseudomonadati</taxon>
        <taxon>Pseudomonadota</taxon>
        <taxon>Gammaproteobacteria</taxon>
        <taxon>Oceanospirillales</taxon>
        <taxon>Natronospirillaceae</taxon>
        <taxon>Natronospirillum</taxon>
    </lineage>
</organism>
<keyword evidence="4" id="KW-0804">Transcription</keyword>
<dbReference type="Pfam" id="PF00126">
    <property type="entry name" value="HTH_1"/>
    <property type="match status" value="1"/>
</dbReference>
<dbReference type="OrthoDB" id="9786526at2"/>
<keyword evidence="2" id="KW-0805">Transcription regulation</keyword>
<dbReference type="GO" id="GO:0003700">
    <property type="term" value="F:DNA-binding transcription factor activity"/>
    <property type="evidence" value="ECO:0007669"/>
    <property type="project" value="InterPro"/>
</dbReference>
<keyword evidence="7" id="KW-1185">Reference proteome</keyword>
<dbReference type="GO" id="GO:0006351">
    <property type="term" value="P:DNA-templated transcription"/>
    <property type="evidence" value="ECO:0007669"/>
    <property type="project" value="TreeGrafter"/>
</dbReference>
<evidence type="ECO:0000256" key="3">
    <source>
        <dbReference type="ARBA" id="ARBA00023125"/>
    </source>
</evidence>
<evidence type="ECO:0000256" key="1">
    <source>
        <dbReference type="ARBA" id="ARBA00009437"/>
    </source>
</evidence>
<evidence type="ECO:0000256" key="4">
    <source>
        <dbReference type="ARBA" id="ARBA00023163"/>
    </source>
</evidence>
<dbReference type="RefSeq" id="WP_135484124.1">
    <property type="nucleotide sequence ID" value="NZ_SRMF01000007.1"/>
</dbReference>
<dbReference type="CDD" id="cd08422">
    <property type="entry name" value="PBP2_CrgA_like"/>
    <property type="match status" value="1"/>
</dbReference>
<dbReference type="GO" id="GO:0043565">
    <property type="term" value="F:sequence-specific DNA binding"/>
    <property type="evidence" value="ECO:0007669"/>
    <property type="project" value="TreeGrafter"/>
</dbReference>
<gene>
    <name evidence="6" type="ORF">E4656_15080</name>
</gene>
<dbReference type="InterPro" id="IPR058163">
    <property type="entry name" value="LysR-type_TF_proteobact-type"/>
</dbReference>